<dbReference type="OrthoDB" id="7565484at2"/>
<comment type="caution">
    <text evidence="3">The sequence shown here is derived from an EMBL/GenBank/DDBJ whole genome shotgun (WGS) entry which is preliminary data.</text>
</comment>
<feature type="region of interest" description="Disordered" evidence="1">
    <location>
        <begin position="273"/>
        <end position="302"/>
    </location>
</feature>
<keyword evidence="4" id="KW-1185">Reference proteome</keyword>
<evidence type="ECO:0000313" key="3">
    <source>
        <dbReference type="EMBL" id="TDQ45538.1"/>
    </source>
</evidence>
<dbReference type="EMBL" id="SNYM01000019">
    <property type="protein sequence ID" value="TDQ45538.1"/>
    <property type="molecule type" value="Genomic_DNA"/>
</dbReference>
<dbReference type="RefSeq" id="WP_133592574.1">
    <property type="nucleotide sequence ID" value="NZ_CP037953.1"/>
</dbReference>
<reference evidence="3 4" key="1">
    <citation type="submission" date="2019-03" db="EMBL/GenBank/DDBJ databases">
        <title>Genomic Encyclopedia of Type Strains, Phase IV (KMG-IV): sequencing the most valuable type-strain genomes for metagenomic binning, comparative biology and taxonomic classification.</title>
        <authorList>
            <person name="Goeker M."/>
        </authorList>
    </citation>
    <scope>NUCLEOTIDE SEQUENCE [LARGE SCALE GENOMIC DNA]</scope>
    <source>
        <strain evidence="3 4">DSM 103792</strain>
    </source>
</reference>
<name>A0A4R6UFL7_9GAMM</name>
<evidence type="ECO:0000256" key="2">
    <source>
        <dbReference type="SAM" id="SignalP"/>
    </source>
</evidence>
<protein>
    <submittedName>
        <fullName evidence="3">Uncharacterized protein</fullName>
    </submittedName>
</protein>
<organism evidence="3 4">
    <name type="scientific">Permianibacter aggregans</name>
    <dbReference type="NCBI Taxonomy" id="1510150"/>
    <lineage>
        <taxon>Bacteria</taxon>
        <taxon>Pseudomonadati</taxon>
        <taxon>Pseudomonadota</taxon>
        <taxon>Gammaproteobacteria</taxon>
        <taxon>Pseudomonadales</taxon>
        <taxon>Pseudomonadaceae</taxon>
        <taxon>Permianibacter</taxon>
    </lineage>
</organism>
<accession>A0A4R6UFL7</accession>
<evidence type="ECO:0000256" key="1">
    <source>
        <dbReference type="SAM" id="MobiDB-lite"/>
    </source>
</evidence>
<feature type="chain" id="PRO_5020697764" evidence="2">
    <location>
        <begin position="18"/>
        <end position="302"/>
    </location>
</feature>
<dbReference type="AlphaFoldDB" id="A0A4R6UFL7"/>
<dbReference type="Proteomes" id="UP000295375">
    <property type="component" value="Unassembled WGS sequence"/>
</dbReference>
<keyword evidence="2" id="KW-0732">Signal</keyword>
<gene>
    <name evidence="3" type="ORF">EV696_1196</name>
</gene>
<proteinExistence type="predicted"/>
<feature type="compositionally biased region" description="Basic and acidic residues" evidence="1">
    <location>
        <begin position="290"/>
        <end position="302"/>
    </location>
</feature>
<feature type="signal peptide" evidence="2">
    <location>
        <begin position="1"/>
        <end position="17"/>
    </location>
</feature>
<evidence type="ECO:0000313" key="4">
    <source>
        <dbReference type="Proteomes" id="UP000295375"/>
    </source>
</evidence>
<sequence>MKFLLIFLFTTSLPAYASQNASLVDDPSTSLIIYEVQTESKSSEGSSGSSNSRSTIVERIIGEREEGLELEYSFPKGDVPEIEAWKLPARVLNKPGSHIELLNKAEINARLDAFLEKHPEIRKHCGGVVFTWAAFEIHCDTNHVVDVIAGYNLYLGALSEGQLYTEPGALAPAPLKVAPSETPNQIYEVTLVLDPVLLQSEYEKSMEQAAAITGMDAIELINSSLHLGAGEQPDFSGTRVVVLEASSDGRVEKIQRQTTIVIKGGGLFHEVRKQKESLKRRPINQDVSDEEQRYKDAHMEGR</sequence>